<reference evidence="3 4" key="1">
    <citation type="submission" date="2018-06" db="EMBL/GenBank/DDBJ databases">
        <title>Three novel Pseudomonas species isolated from symptomatic oak.</title>
        <authorList>
            <person name="Bueno-Gonzalez V."/>
            <person name="Brady C."/>
        </authorList>
    </citation>
    <scope>NUCLEOTIDE SEQUENCE [LARGE SCALE GENOMIC DNA]</scope>
    <source>
        <strain evidence="3 4">P17C</strain>
    </source>
</reference>
<proteinExistence type="predicted"/>
<keyword evidence="4" id="KW-1185">Reference proteome</keyword>
<comment type="caution">
    <text evidence="3">The sequence shown here is derived from an EMBL/GenBank/DDBJ whole genome shotgun (WGS) entry which is preliminary data.</text>
</comment>
<dbReference type="Proteomes" id="UP000292639">
    <property type="component" value="Unassembled WGS sequence"/>
</dbReference>
<keyword evidence="1" id="KW-0732">Signal</keyword>
<protein>
    <submittedName>
        <fullName evidence="3">Antibiotic biosynthesis monooxygenase</fullName>
    </submittedName>
</protein>
<feature type="domain" description="ABM" evidence="2">
    <location>
        <begin position="148"/>
        <end position="238"/>
    </location>
</feature>
<evidence type="ECO:0000256" key="1">
    <source>
        <dbReference type="SAM" id="SignalP"/>
    </source>
</evidence>
<feature type="domain" description="ABM" evidence="2">
    <location>
        <begin position="38"/>
        <end position="127"/>
    </location>
</feature>
<organism evidence="3 4">
    <name type="scientific">Stutzerimonas kirkiae</name>
    <dbReference type="NCBI Taxonomy" id="2211392"/>
    <lineage>
        <taxon>Bacteria</taxon>
        <taxon>Pseudomonadati</taxon>
        <taxon>Pseudomonadota</taxon>
        <taxon>Gammaproteobacteria</taxon>
        <taxon>Pseudomonadales</taxon>
        <taxon>Pseudomonadaceae</taxon>
        <taxon>Stutzerimonas</taxon>
    </lineage>
</organism>
<dbReference type="InterPro" id="IPR007138">
    <property type="entry name" value="ABM_dom"/>
</dbReference>
<dbReference type="PROSITE" id="PS51725">
    <property type="entry name" value="ABM"/>
    <property type="match status" value="2"/>
</dbReference>
<sequence length="247" mass="27042">MSRPLAALRHLAVTLVAVVLAACSSAEEPDTPRQDSPVVLFNILPLQAGEIDGFLPSMLDNAHASRQEAGNLSFDVFQPEDGAATLLLFERWVSQAALDEHFATPHLKVVERGLATAQAATPTSLRLVEIEPQGAQQRKPLARPGDSRNVIVILKARPEQEQAFLDAWREAIPFSRAAPGNHAFELYAVEGQPQTYVLFERWDSVASHEAHLAQDYSAKLDERLPGTLAEPITPATRFLARDVGAER</sequence>
<dbReference type="PANTHER" id="PTHR33336">
    <property type="entry name" value="QUINOL MONOOXYGENASE YGIN-RELATED"/>
    <property type="match status" value="1"/>
</dbReference>
<dbReference type="PANTHER" id="PTHR33336:SF3">
    <property type="entry name" value="ABM DOMAIN-CONTAINING PROTEIN"/>
    <property type="match status" value="1"/>
</dbReference>
<evidence type="ECO:0000259" key="2">
    <source>
        <dbReference type="PROSITE" id="PS51725"/>
    </source>
</evidence>
<dbReference type="SUPFAM" id="SSF54909">
    <property type="entry name" value="Dimeric alpha+beta barrel"/>
    <property type="match status" value="2"/>
</dbReference>
<gene>
    <name evidence="3" type="ORF">DNJ96_04620</name>
</gene>
<name>A0A4Q9RBT8_9GAMM</name>
<dbReference type="InterPro" id="IPR011008">
    <property type="entry name" value="Dimeric_a/b-barrel"/>
</dbReference>
<dbReference type="OrthoDB" id="9812192at2"/>
<dbReference type="EMBL" id="QJUP01000004">
    <property type="protein sequence ID" value="TBU98528.1"/>
    <property type="molecule type" value="Genomic_DNA"/>
</dbReference>
<dbReference type="RefSeq" id="WP_131183782.1">
    <property type="nucleotide sequence ID" value="NZ_QJUO01000006.1"/>
</dbReference>
<dbReference type="InterPro" id="IPR050744">
    <property type="entry name" value="AI-2_Isomerase_LsrG"/>
</dbReference>
<feature type="chain" id="PRO_5020215998" evidence="1">
    <location>
        <begin position="22"/>
        <end position="247"/>
    </location>
</feature>
<keyword evidence="3" id="KW-0560">Oxidoreductase</keyword>
<dbReference type="AlphaFoldDB" id="A0A4Q9RBT8"/>
<feature type="signal peptide" evidence="1">
    <location>
        <begin position="1"/>
        <end position="21"/>
    </location>
</feature>
<dbReference type="Pfam" id="PF03992">
    <property type="entry name" value="ABM"/>
    <property type="match status" value="2"/>
</dbReference>
<dbReference type="GO" id="GO:0004497">
    <property type="term" value="F:monooxygenase activity"/>
    <property type="evidence" value="ECO:0007669"/>
    <property type="project" value="UniProtKB-KW"/>
</dbReference>
<keyword evidence="3" id="KW-0503">Monooxygenase</keyword>
<dbReference type="PROSITE" id="PS51257">
    <property type="entry name" value="PROKAR_LIPOPROTEIN"/>
    <property type="match status" value="1"/>
</dbReference>
<evidence type="ECO:0000313" key="3">
    <source>
        <dbReference type="EMBL" id="TBU98528.1"/>
    </source>
</evidence>
<evidence type="ECO:0000313" key="4">
    <source>
        <dbReference type="Proteomes" id="UP000292639"/>
    </source>
</evidence>
<accession>A0A4Q9RBT8</accession>
<dbReference type="Gene3D" id="3.30.70.100">
    <property type="match status" value="2"/>
</dbReference>